<gene>
    <name evidence="1" type="ORF">LCGC14_0729450</name>
</gene>
<name>A0A0F9TH86_9ZZZZ</name>
<accession>A0A0F9TH86</accession>
<reference evidence="1" key="1">
    <citation type="journal article" date="2015" name="Nature">
        <title>Complex archaea that bridge the gap between prokaryotes and eukaryotes.</title>
        <authorList>
            <person name="Spang A."/>
            <person name="Saw J.H."/>
            <person name="Jorgensen S.L."/>
            <person name="Zaremba-Niedzwiedzka K."/>
            <person name="Martijn J."/>
            <person name="Lind A.E."/>
            <person name="van Eijk R."/>
            <person name="Schleper C."/>
            <person name="Guy L."/>
            <person name="Ettema T.J."/>
        </authorList>
    </citation>
    <scope>NUCLEOTIDE SEQUENCE</scope>
</reference>
<organism evidence="1">
    <name type="scientific">marine sediment metagenome</name>
    <dbReference type="NCBI Taxonomy" id="412755"/>
    <lineage>
        <taxon>unclassified sequences</taxon>
        <taxon>metagenomes</taxon>
        <taxon>ecological metagenomes</taxon>
    </lineage>
</organism>
<comment type="caution">
    <text evidence="1">The sequence shown here is derived from an EMBL/GenBank/DDBJ whole genome shotgun (WGS) entry which is preliminary data.</text>
</comment>
<dbReference type="AlphaFoldDB" id="A0A0F9TH86"/>
<protein>
    <submittedName>
        <fullName evidence="1">Uncharacterized protein</fullName>
    </submittedName>
</protein>
<evidence type="ECO:0000313" key="1">
    <source>
        <dbReference type="EMBL" id="KKN40803.1"/>
    </source>
</evidence>
<dbReference type="EMBL" id="LAZR01001684">
    <property type="protein sequence ID" value="KKN40803.1"/>
    <property type="molecule type" value="Genomic_DNA"/>
</dbReference>
<proteinExistence type="predicted"/>
<sequence>MTREQQIVYIQGQIVCAQAEILGMQAENMQREHLGESMAYVRDDFQKIIDQYGIHHNAVIGAFHGSNYQY</sequence>